<dbReference type="EMBL" id="MU250536">
    <property type="protein sequence ID" value="KAG7445514.1"/>
    <property type="molecule type" value="Genomic_DNA"/>
</dbReference>
<dbReference type="RefSeq" id="XP_043039014.1">
    <property type="nucleotide sequence ID" value="XM_043177251.1"/>
</dbReference>
<protein>
    <submittedName>
        <fullName evidence="2">Uncharacterized protein</fullName>
    </submittedName>
</protein>
<name>A0A9P7VSZ8_9AGAR</name>
<comment type="caution">
    <text evidence="2">The sequence shown here is derived from an EMBL/GenBank/DDBJ whole genome shotgun (WGS) entry which is preliminary data.</text>
</comment>
<dbReference type="GeneID" id="66099538"/>
<proteinExistence type="predicted"/>
<dbReference type="Proteomes" id="UP000812287">
    <property type="component" value="Unassembled WGS sequence"/>
</dbReference>
<evidence type="ECO:0000313" key="2">
    <source>
        <dbReference type="EMBL" id="KAG7445514.1"/>
    </source>
</evidence>
<feature type="region of interest" description="Disordered" evidence="1">
    <location>
        <begin position="30"/>
        <end position="70"/>
    </location>
</feature>
<dbReference type="AlphaFoldDB" id="A0A9P7VSZ8"/>
<reference evidence="2" key="1">
    <citation type="submission" date="2020-11" db="EMBL/GenBank/DDBJ databases">
        <title>Adaptations for nitrogen fixation in a non-lichenized fungal sporocarp promotes dispersal by wood-feeding termites.</title>
        <authorList>
            <consortium name="DOE Joint Genome Institute"/>
            <person name="Koch R.A."/>
            <person name="Yoon G."/>
            <person name="Arayal U."/>
            <person name="Lail K."/>
            <person name="Amirebrahimi M."/>
            <person name="Labutti K."/>
            <person name="Lipzen A."/>
            <person name="Riley R."/>
            <person name="Barry K."/>
            <person name="Henrissat B."/>
            <person name="Grigoriev I.V."/>
            <person name="Herr J.R."/>
            <person name="Aime M.C."/>
        </authorList>
    </citation>
    <scope>NUCLEOTIDE SEQUENCE</scope>
    <source>
        <strain evidence="2">MCA 3950</strain>
    </source>
</reference>
<organism evidence="2 3">
    <name type="scientific">Guyanagaster necrorhizus</name>
    <dbReference type="NCBI Taxonomy" id="856835"/>
    <lineage>
        <taxon>Eukaryota</taxon>
        <taxon>Fungi</taxon>
        <taxon>Dikarya</taxon>
        <taxon>Basidiomycota</taxon>
        <taxon>Agaricomycotina</taxon>
        <taxon>Agaricomycetes</taxon>
        <taxon>Agaricomycetidae</taxon>
        <taxon>Agaricales</taxon>
        <taxon>Marasmiineae</taxon>
        <taxon>Physalacriaceae</taxon>
        <taxon>Guyanagaster</taxon>
    </lineage>
</organism>
<evidence type="ECO:0000256" key="1">
    <source>
        <dbReference type="SAM" id="MobiDB-lite"/>
    </source>
</evidence>
<keyword evidence="3" id="KW-1185">Reference proteome</keyword>
<gene>
    <name evidence="2" type="ORF">BT62DRAFT_1006486</name>
</gene>
<evidence type="ECO:0000313" key="3">
    <source>
        <dbReference type="Proteomes" id="UP000812287"/>
    </source>
</evidence>
<sequence>MGIIETADVQYRNTERSLVILNSLPFPPLRERTSTSSTTPAHIDSPLPNQLRNSTREANESLASFAPPSSEKRWTMKALSHHGCLPDKLPGGAGTRASRPFTPQSYCVPKAHFYLVKEDHDPSKLRDFSRSVRLRSFFALVPTRLGAQTNSWYQP</sequence>
<accession>A0A9P7VSZ8</accession>